<sequence length="247" mass="28758">MQRHEERHKISGVSLVHLVEYLVEISDHLAEGFIFAHVCMISGLACTLAPETPVRWFISQSISPPMIPFNWLYRVVKARGKVCPRNISLRVFWTSDQLQNAKAVKKKNKNYFKSIKLISKHFSTRQQEVTRFLAVQGVREFKKKKKKKKRKKKKTTPSFRYLFFCDNLSGKAFYQDKRIGATFQKSFLFHYDRSYELHIKFVTKNLMEVIVLKTTGVSDVRAKIKCSARINVQWKGLTRSTSFGAGE</sequence>
<dbReference type="AlphaFoldDB" id="A0AAW2G6Q8"/>
<accession>A0AAW2G6Q8</accession>
<keyword evidence="2" id="KW-1185">Reference proteome</keyword>
<gene>
    <name evidence="1" type="ORF">PUN28_007649</name>
</gene>
<dbReference type="EMBL" id="JADYXP020000006">
    <property type="protein sequence ID" value="KAL0123160.1"/>
    <property type="molecule type" value="Genomic_DNA"/>
</dbReference>
<protein>
    <submittedName>
        <fullName evidence="1">Uncharacterized protein</fullName>
    </submittedName>
</protein>
<evidence type="ECO:0000313" key="2">
    <source>
        <dbReference type="Proteomes" id="UP001430953"/>
    </source>
</evidence>
<dbReference type="Proteomes" id="UP001430953">
    <property type="component" value="Unassembled WGS sequence"/>
</dbReference>
<evidence type="ECO:0000313" key="1">
    <source>
        <dbReference type="EMBL" id="KAL0123160.1"/>
    </source>
</evidence>
<name>A0AAW2G6Q8_9HYME</name>
<comment type="caution">
    <text evidence="1">The sequence shown here is derived from an EMBL/GenBank/DDBJ whole genome shotgun (WGS) entry which is preliminary data.</text>
</comment>
<reference evidence="1 2" key="1">
    <citation type="submission" date="2023-03" db="EMBL/GenBank/DDBJ databases">
        <title>High recombination rates correlate with genetic variation in Cardiocondyla obscurior ants.</title>
        <authorList>
            <person name="Errbii M."/>
        </authorList>
    </citation>
    <scope>NUCLEOTIDE SEQUENCE [LARGE SCALE GENOMIC DNA]</scope>
    <source>
        <strain evidence="1">Alpha-2009</strain>
        <tissue evidence="1">Whole body</tissue>
    </source>
</reference>
<proteinExistence type="predicted"/>
<organism evidence="1 2">
    <name type="scientific">Cardiocondyla obscurior</name>
    <dbReference type="NCBI Taxonomy" id="286306"/>
    <lineage>
        <taxon>Eukaryota</taxon>
        <taxon>Metazoa</taxon>
        <taxon>Ecdysozoa</taxon>
        <taxon>Arthropoda</taxon>
        <taxon>Hexapoda</taxon>
        <taxon>Insecta</taxon>
        <taxon>Pterygota</taxon>
        <taxon>Neoptera</taxon>
        <taxon>Endopterygota</taxon>
        <taxon>Hymenoptera</taxon>
        <taxon>Apocrita</taxon>
        <taxon>Aculeata</taxon>
        <taxon>Formicoidea</taxon>
        <taxon>Formicidae</taxon>
        <taxon>Myrmicinae</taxon>
        <taxon>Cardiocondyla</taxon>
    </lineage>
</organism>